<organism evidence="1 2">
    <name type="scientific">Clostridium moutaii</name>
    <dbReference type="NCBI Taxonomy" id="3240932"/>
    <lineage>
        <taxon>Bacteria</taxon>
        <taxon>Bacillati</taxon>
        <taxon>Bacillota</taxon>
        <taxon>Clostridia</taxon>
        <taxon>Eubacteriales</taxon>
        <taxon>Clostridiaceae</taxon>
        <taxon>Clostridium</taxon>
    </lineage>
</organism>
<evidence type="ECO:0000313" key="2">
    <source>
        <dbReference type="Proteomes" id="UP001564657"/>
    </source>
</evidence>
<dbReference type="EMBL" id="JBGEWD010000023">
    <property type="protein sequence ID" value="MEY8001733.1"/>
    <property type="molecule type" value="Genomic_DNA"/>
</dbReference>
<sequence length="15" mass="1960">MHLHHNTIRYRLKKI</sequence>
<gene>
    <name evidence="1" type="ORF">AB8U03_16320</name>
</gene>
<protein>
    <submittedName>
        <fullName evidence="1">Uncharacterized protein</fullName>
    </submittedName>
</protein>
<dbReference type="Proteomes" id="UP001564657">
    <property type="component" value="Unassembled WGS sequence"/>
</dbReference>
<evidence type="ECO:0000313" key="1">
    <source>
        <dbReference type="EMBL" id="MEY8001733.1"/>
    </source>
</evidence>
<proteinExistence type="predicted"/>
<dbReference type="RefSeq" id="WP_369705631.1">
    <property type="nucleotide sequence ID" value="NZ_JBGEWD010000023.1"/>
</dbReference>
<keyword evidence="2" id="KW-1185">Reference proteome</keyword>
<comment type="caution">
    <text evidence="1">The sequence shown here is derived from an EMBL/GenBank/DDBJ whole genome shotgun (WGS) entry which is preliminary data.</text>
</comment>
<accession>A0ABV4BSG9</accession>
<name>A0ABV4BSG9_9CLOT</name>
<reference evidence="1 2" key="1">
    <citation type="submission" date="2024-08" db="EMBL/GenBank/DDBJ databases">
        <title>Clostridium lapicellarii sp. nov., and Clostridium renhuaiense sp. nov., two species isolated from the mud in a fermentation cellar used for producing sauce-flavour Chinese liquors.</title>
        <authorList>
            <person name="Yang F."/>
            <person name="Wang H."/>
            <person name="Chen L.Q."/>
            <person name="Zhou N."/>
            <person name="Lu J.J."/>
            <person name="Pu X.X."/>
            <person name="Wan B."/>
            <person name="Wang L."/>
            <person name="Liu S.J."/>
        </authorList>
    </citation>
    <scope>NUCLEOTIDE SEQUENCE [LARGE SCALE GENOMIC DNA]</scope>
    <source>
        <strain evidence="1 2">MT-5</strain>
    </source>
</reference>